<reference evidence="3" key="1">
    <citation type="journal article" date="2020" name="mSystems">
        <title>Genome- and Community-Level Interaction Insights into Carbon Utilization and Element Cycling Functions of Hydrothermarchaeota in Hydrothermal Sediment.</title>
        <authorList>
            <person name="Zhou Z."/>
            <person name="Liu Y."/>
            <person name="Xu W."/>
            <person name="Pan J."/>
            <person name="Luo Z.H."/>
            <person name="Li M."/>
        </authorList>
    </citation>
    <scope>NUCLEOTIDE SEQUENCE [LARGE SCALE GENOMIC DNA]</scope>
    <source>
        <strain evidence="3">SpSt-897</strain>
    </source>
</reference>
<protein>
    <submittedName>
        <fullName evidence="3">ParA family protein</fullName>
    </submittedName>
</protein>
<dbReference type="EMBL" id="DTMF01000067">
    <property type="protein sequence ID" value="HGF33265.1"/>
    <property type="molecule type" value="Genomic_DNA"/>
</dbReference>
<dbReference type="FunFam" id="3.40.50.300:FF:000285">
    <property type="entry name" value="Sporulation initiation inhibitor Soj"/>
    <property type="match status" value="1"/>
</dbReference>
<dbReference type="PANTHER" id="PTHR13696:SF52">
    <property type="entry name" value="PARA FAMILY PROTEIN CT_582"/>
    <property type="match status" value="1"/>
</dbReference>
<evidence type="ECO:0000313" key="3">
    <source>
        <dbReference type="EMBL" id="HGF33265.1"/>
    </source>
</evidence>
<gene>
    <name evidence="3" type="ORF">ENW96_02605</name>
</gene>
<dbReference type="AlphaFoldDB" id="A0A7C3Z0U1"/>
<organism evidence="3">
    <name type="scientific">Desulfobacca acetoxidans</name>
    <dbReference type="NCBI Taxonomy" id="60893"/>
    <lineage>
        <taxon>Bacteria</taxon>
        <taxon>Pseudomonadati</taxon>
        <taxon>Thermodesulfobacteriota</taxon>
        <taxon>Desulfobaccia</taxon>
        <taxon>Desulfobaccales</taxon>
        <taxon>Desulfobaccaceae</taxon>
        <taxon>Desulfobacca</taxon>
    </lineage>
</organism>
<dbReference type="CDD" id="cd02042">
    <property type="entry name" value="ParAB_family"/>
    <property type="match status" value="1"/>
</dbReference>
<dbReference type="PANTHER" id="PTHR13696">
    <property type="entry name" value="P-LOOP CONTAINING NUCLEOSIDE TRIPHOSPHATE HYDROLASE"/>
    <property type="match status" value="1"/>
</dbReference>
<feature type="compositionally biased region" description="Polar residues" evidence="1">
    <location>
        <begin position="355"/>
        <end position="365"/>
    </location>
</feature>
<accession>A0A7C3Z0U1</accession>
<feature type="compositionally biased region" description="Basic and acidic residues" evidence="1">
    <location>
        <begin position="252"/>
        <end position="267"/>
    </location>
</feature>
<comment type="caution">
    <text evidence="3">The sequence shown here is derived from an EMBL/GenBank/DDBJ whole genome shotgun (WGS) entry which is preliminary data.</text>
</comment>
<sequence>MRTLAIANQKGGSGKTTTCVNLAAALGEQNRRVLMVDLDPQHSATSWFGIRDAGKGVLGVFVDGGNLMDFVQESEAPGVEVAPSSAWLVGVEKILAGELGAETILKRQLAKVPADRWDYILFDCPPTLGILTINALAAVKELLVPVEAHVMALAGLAQLLHTVEVVQERLNPDLRISGVLACRVDSRTRHAREVVDMLRERQGGLVYKTVIRENIRLAECPSFGQPITRYDPKSHGAEDYRALAQEVIRQEGRDEYGQTPHHWEKPAGRPGGGEPPGRSVAGSCGQPAPQGQSAHGPGRRKRPAGSPGGPGSGESGPSRGSGQIEEAGGGPEDPLGPGGAPLGHAAATGRGRGQVLNQAPDSSSPRRVWSVSIALASS</sequence>
<dbReference type="InterPro" id="IPR027417">
    <property type="entry name" value="P-loop_NTPase"/>
</dbReference>
<evidence type="ECO:0000256" key="1">
    <source>
        <dbReference type="SAM" id="MobiDB-lite"/>
    </source>
</evidence>
<name>A0A7C3Z0U1_9BACT</name>
<feature type="domain" description="AAA" evidence="2">
    <location>
        <begin position="1"/>
        <end position="176"/>
    </location>
</feature>
<feature type="compositionally biased region" description="Gly residues" evidence="1">
    <location>
        <begin position="327"/>
        <end position="341"/>
    </location>
</feature>
<dbReference type="Gene3D" id="3.40.50.300">
    <property type="entry name" value="P-loop containing nucleotide triphosphate hydrolases"/>
    <property type="match status" value="1"/>
</dbReference>
<feature type="region of interest" description="Disordered" evidence="1">
    <location>
        <begin position="252"/>
        <end position="378"/>
    </location>
</feature>
<proteinExistence type="predicted"/>
<evidence type="ECO:0000259" key="2">
    <source>
        <dbReference type="Pfam" id="PF13614"/>
    </source>
</evidence>
<dbReference type="SUPFAM" id="SSF52540">
    <property type="entry name" value="P-loop containing nucleoside triphosphate hydrolases"/>
    <property type="match status" value="1"/>
</dbReference>
<dbReference type="InterPro" id="IPR025669">
    <property type="entry name" value="AAA_dom"/>
</dbReference>
<dbReference type="Pfam" id="PF13614">
    <property type="entry name" value="AAA_31"/>
    <property type="match status" value="1"/>
</dbReference>
<dbReference type="InterPro" id="IPR050678">
    <property type="entry name" value="DNA_Partitioning_ATPase"/>
</dbReference>